<protein>
    <recommendedName>
        <fullName evidence="2">Dickkopf N-terminal cysteine-rich domain-containing protein</fullName>
    </recommendedName>
</protein>
<accession>A0A9P1IB38</accession>
<name>A0A9P1IB38_9PELO</name>
<sequence>MLRVFLIFALFFLAIPVASQPPNGNFVRCTHDGQCQQNEFCGRRVIRNRVQRVCLPRPIVAAHRKCKRDSDCPEGEVCRTSIGKNGKPYRYCGTPITRKGVWYFY</sequence>
<dbReference type="GO" id="GO:0030178">
    <property type="term" value="P:negative regulation of Wnt signaling pathway"/>
    <property type="evidence" value="ECO:0007669"/>
    <property type="project" value="InterPro"/>
</dbReference>
<feature type="domain" description="Dickkopf N-terminal cysteine-rich" evidence="2">
    <location>
        <begin position="28"/>
        <end position="79"/>
    </location>
</feature>
<evidence type="ECO:0000313" key="3">
    <source>
        <dbReference type="EMBL" id="CAI5440037.1"/>
    </source>
</evidence>
<dbReference type="Proteomes" id="UP001152747">
    <property type="component" value="Unassembled WGS sequence"/>
</dbReference>
<feature type="chain" id="PRO_5040405821" description="Dickkopf N-terminal cysteine-rich domain-containing protein" evidence="1">
    <location>
        <begin position="20"/>
        <end position="105"/>
    </location>
</feature>
<evidence type="ECO:0000313" key="4">
    <source>
        <dbReference type="Proteomes" id="UP001152747"/>
    </source>
</evidence>
<feature type="signal peptide" evidence="1">
    <location>
        <begin position="1"/>
        <end position="19"/>
    </location>
</feature>
<evidence type="ECO:0000256" key="1">
    <source>
        <dbReference type="SAM" id="SignalP"/>
    </source>
</evidence>
<evidence type="ECO:0000259" key="2">
    <source>
        <dbReference type="Pfam" id="PF04706"/>
    </source>
</evidence>
<dbReference type="InterPro" id="IPR006796">
    <property type="entry name" value="Dickkopf_N"/>
</dbReference>
<dbReference type="GO" id="GO:0005576">
    <property type="term" value="C:extracellular region"/>
    <property type="evidence" value="ECO:0007669"/>
    <property type="project" value="InterPro"/>
</dbReference>
<comment type="caution">
    <text evidence="3">The sequence shown here is derived from an EMBL/GenBank/DDBJ whole genome shotgun (WGS) entry which is preliminary data.</text>
</comment>
<gene>
    <name evidence="3" type="ORF">CAMP_LOCUS2674</name>
</gene>
<dbReference type="AlphaFoldDB" id="A0A9P1IB38"/>
<proteinExistence type="predicted"/>
<keyword evidence="4" id="KW-1185">Reference proteome</keyword>
<dbReference type="Pfam" id="PF04706">
    <property type="entry name" value="Dickkopf_N"/>
    <property type="match status" value="1"/>
</dbReference>
<reference evidence="3" key="1">
    <citation type="submission" date="2022-11" db="EMBL/GenBank/DDBJ databases">
        <authorList>
            <person name="Kikuchi T."/>
        </authorList>
    </citation>
    <scope>NUCLEOTIDE SEQUENCE</scope>
    <source>
        <strain evidence="3">PS1010</strain>
    </source>
</reference>
<dbReference type="EMBL" id="CANHGI010000001">
    <property type="protein sequence ID" value="CAI5440037.1"/>
    <property type="molecule type" value="Genomic_DNA"/>
</dbReference>
<organism evidence="3 4">
    <name type="scientific">Caenorhabditis angaria</name>
    <dbReference type="NCBI Taxonomy" id="860376"/>
    <lineage>
        <taxon>Eukaryota</taxon>
        <taxon>Metazoa</taxon>
        <taxon>Ecdysozoa</taxon>
        <taxon>Nematoda</taxon>
        <taxon>Chromadorea</taxon>
        <taxon>Rhabditida</taxon>
        <taxon>Rhabditina</taxon>
        <taxon>Rhabditomorpha</taxon>
        <taxon>Rhabditoidea</taxon>
        <taxon>Rhabditidae</taxon>
        <taxon>Peloderinae</taxon>
        <taxon>Caenorhabditis</taxon>
    </lineage>
</organism>
<keyword evidence="1" id="KW-0732">Signal</keyword>